<dbReference type="Proteomes" id="UP001303889">
    <property type="component" value="Unassembled WGS sequence"/>
</dbReference>
<proteinExistence type="predicted"/>
<organism evidence="2 3">
    <name type="scientific">Staphylotrichum tortipilum</name>
    <dbReference type="NCBI Taxonomy" id="2831512"/>
    <lineage>
        <taxon>Eukaryota</taxon>
        <taxon>Fungi</taxon>
        <taxon>Dikarya</taxon>
        <taxon>Ascomycota</taxon>
        <taxon>Pezizomycotina</taxon>
        <taxon>Sordariomycetes</taxon>
        <taxon>Sordariomycetidae</taxon>
        <taxon>Sordariales</taxon>
        <taxon>Chaetomiaceae</taxon>
        <taxon>Staphylotrichum</taxon>
    </lineage>
</organism>
<name>A0AAN6ML92_9PEZI</name>
<dbReference type="Pfam" id="PF17111">
    <property type="entry name" value="PigL_N"/>
    <property type="match status" value="1"/>
</dbReference>
<gene>
    <name evidence="2" type="ORF">C8A05DRAFT_44247</name>
</gene>
<keyword evidence="3" id="KW-1185">Reference proteome</keyword>
<dbReference type="EMBL" id="MU855518">
    <property type="protein sequence ID" value="KAK3902309.1"/>
    <property type="molecule type" value="Genomic_DNA"/>
</dbReference>
<protein>
    <recommendedName>
        <fullName evidence="1">Azaphilone pigments biosynthesis cluster protein L N-terminal domain-containing protein</fullName>
    </recommendedName>
</protein>
<accession>A0AAN6ML92</accession>
<reference evidence="2" key="2">
    <citation type="submission" date="2023-05" db="EMBL/GenBank/DDBJ databases">
        <authorList>
            <consortium name="Lawrence Berkeley National Laboratory"/>
            <person name="Steindorff A."/>
            <person name="Hensen N."/>
            <person name="Bonometti L."/>
            <person name="Westerberg I."/>
            <person name="Brannstrom I.O."/>
            <person name="Guillou S."/>
            <person name="Cros-Aarteil S."/>
            <person name="Calhoun S."/>
            <person name="Haridas S."/>
            <person name="Kuo A."/>
            <person name="Mondo S."/>
            <person name="Pangilinan J."/>
            <person name="Riley R."/>
            <person name="Labutti K."/>
            <person name="Andreopoulos B."/>
            <person name="Lipzen A."/>
            <person name="Chen C."/>
            <person name="Yanf M."/>
            <person name="Daum C."/>
            <person name="Ng V."/>
            <person name="Clum A."/>
            <person name="Ohm R."/>
            <person name="Martin F."/>
            <person name="Silar P."/>
            <person name="Natvig D."/>
            <person name="Lalanne C."/>
            <person name="Gautier V."/>
            <person name="Ament-Velasquez S.L."/>
            <person name="Kruys A."/>
            <person name="Hutchinson M.I."/>
            <person name="Powell A.J."/>
            <person name="Barry K."/>
            <person name="Miller A.N."/>
            <person name="Grigoriev I.V."/>
            <person name="Debuchy R."/>
            <person name="Gladieux P."/>
            <person name="Thoren M.H."/>
            <person name="Johannesson H."/>
        </authorList>
    </citation>
    <scope>NUCLEOTIDE SEQUENCE</scope>
    <source>
        <strain evidence="2">CBS 103.79</strain>
    </source>
</reference>
<dbReference type="AlphaFoldDB" id="A0AAN6ML92"/>
<evidence type="ECO:0000313" key="3">
    <source>
        <dbReference type="Proteomes" id="UP001303889"/>
    </source>
</evidence>
<evidence type="ECO:0000313" key="2">
    <source>
        <dbReference type="EMBL" id="KAK3902309.1"/>
    </source>
</evidence>
<feature type="domain" description="Azaphilone pigments biosynthesis cluster protein L N-terminal" evidence="1">
    <location>
        <begin position="8"/>
        <end position="114"/>
    </location>
</feature>
<comment type="caution">
    <text evidence="2">The sequence shown here is derived from an EMBL/GenBank/DDBJ whole genome shotgun (WGS) entry which is preliminary data.</text>
</comment>
<reference evidence="2" key="1">
    <citation type="journal article" date="2023" name="Mol. Phylogenet. Evol.">
        <title>Genome-scale phylogeny and comparative genomics of the fungal order Sordariales.</title>
        <authorList>
            <person name="Hensen N."/>
            <person name="Bonometti L."/>
            <person name="Westerberg I."/>
            <person name="Brannstrom I.O."/>
            <person name="Guillou S."/>
            <person name="Cros-Aarteil S."/>
            <person name="Calhoun S."/>
            <person name="Haridas S."/>
            <person name="Kuo A."/>
            <person name="Mondo S."/>
            <person name="Pangilinan J."/>
            <person name="Riley R."/>
            <person name="LaButti K."/>
            <person name="Andreopoulos B."/>
            <person name="Lipzen A."/>
            <person name="Chen C."/>
            <person name="Yan M."/>
            <person name="Daum C."/>
            <person name="Ng V."/>
            <person name="Clum A."/>
            <person name="Steindorff A."/>
            <person name="Ohm R.A."/>
            <person name="Martin F."/>
            <person name="Silar P."/>
            <person name="Natvig D.O."/>
            <person name="Lalanne C."/>
            <person name="Gautier V."/>
            <person name="Ament-Velasquez S.L."/>
            <person name="Kruys A."/>
            <person name="Hutchinson M.I."/>
            <person name="Powell A.J."/>
            <person name="Barry K."/>
            <person name="Miller A.N."/>
            <person name="Grigoriev I.V."/>
            <person name="Debuchy R."/>
            <person name="Gladieux P."/>
            <person name="Hiltunen Thoren M."/>
            <person name="Johannesson H."/>
        </authorList>
    </citation>
    <scope>NUCLEOTIDE SEQUENCE</scope>
    <source>
        <strain evidence="2">CBS 103.79</strain>
    </source>
</reference>
<evidence type="ECO:0000259" key="1">
    <source>
        <dbReference type="Pfam" id="PF17111"/>
    </source>
</evidence>
<sequence length="122" mass="13772">MLRGIVAVSHLLSEDIQKIVDTPETLNSLRKNLQSMDQALASLQAVSDAQSKHTTASYGESCDRFRTDLSRWTRHREDGKLSLRDCAMVGFFKQGYVKSMSEQLQIQHWKITLTSVVCIATL</sequence>
<dbReference type="InterPro" id="IPR031348">
    <property type="entry name" value="PigL_N"/>
</dbReference>